<reference evidence="3" key="1">
    <citation type="submission" date="2022-11" db="UniProtKB">
        <authorList>
            <consortium name="WormBaseParasite"/>
        </authorList>
    </citation>
    <scope>IDENTIFICATION</scope>
</reference>
<dbReference type="AlphaFoldDB" id="A0A914PJ46"/>
<name>A0A914PJ46_9BILA</name>
<feature type="compositionally biased region" description="Basic residues" evidence="1">
    <location>
        <begin position="79"/>
        <end position="88"/>
    </location>
</feature>
<evidence type="ECO:0000313" key="2">
    <source>
        <dbReference type="Proteomes" id="UP000887578"/>
    </source>
</evidence>
<evidence type="ECO:0000313" key="3">
    <source>
        <dbReference type="WBParaSite" id="PDA_v2.g15763.t1"/>
    </source>
</evidence>
<evidence type="ECO:0000256" key="1">
    <source>
        <dbReference type="SAM" id="MobiDB-lite"/>
    </source>
</evidence>
<feature type="compositionally biased region" description="Polar residues" evidence="1">
    <location>
        <begin position="50"/>
        <end position="77"/>
    </location>
</feature>
<sequence>MSLFTWFKKNVKKEENQSISDYWKIKLGSGRQNFINMLLPPSTPRIESPPRQTTNESSIENDVPTQSNITSNAQTSFRVLRKRPHLTLRRSQAQSTEEVLSPSQRSQE</sequence>
<feature type="region of interest" description="Disordered" evidence="1">
    <location>
        <begin position="40"/>
        <end position="108"/>
    </location>
</feature>
<organism evidence="2 3">
    <name type="scientific">Panagrolaimus davidi</name>
    <dbReference type="NCBI Taxonomy" id="227884"/>
    <lineage>
        <taxon>Eukaryota</taxon>
        <taxon>Metazoa</taxon>
        <taxon>Ecdysozoa</taxon>
        <taxon>Nematoda</taxon>
        <taxon>Chromadorea</taxon>
        <taxon>Rhabditida</taxon>
        <taxon>Tylenchina</taxon>
        <taxon>Panagrolaimomorpha</taxon>
        <taxon>Panagrolaimoidea</taxon>
        <taxon>Panagrolaimidae</taxon>
        <taxon>Panagrolaimus</taxon>
    </lineage>
</organism>
<proteinExistence type="predicted"/>
<dbReference type="WBParaSite" id="PDA_v2.g15763.t1">
    <property type="protein sequence ID" value="PDA_v2.g15763.t1"/>
    <property type="gene ID" value="PDA_v2.g15763"/>
</dbReference>
<accession>A0A914PJ46</accession>
<feature type="compositionally biased region" description="Polar residues" evidence="1">
    <location>
        <begin position="89"/>
        <end position="108"/>
    </location>
</feature>
<protein>
    <submittedName>
        <fullName evidence="3">Uncharacterized protein</fullName>
    </submittedName>
</protein>
<dbReference type="Proteomes" id="UP000887578">
    <property type="component" value="Unplaced"/>
</dbReference>
<keyword evidence="2" id="KW-1185">Reference proteome</keyword>